<dbReference type="RefSeq" id="YP_009791253.1">
    <property type="nucleotide sequence ID" value="NC_047838.1"/>
</dbReference>
<organism evidence="1 2">
    <name type="scientific">Synechococcus phage Bellamy</name>
    <dbReference type="NCBI Taxonomy" id="2023996"/>
    <lineage>
        <taxon>Viruses</taxon>
        <taxon>Duplodnaviria</taxon>
        <taxon>Heunggongvirae</taxon>
        <taxon>Uroviricota</taxon>
        <taxon>Caudoviricetes</taxon>
        <taxon>Pantevenvirales</taxon>
        <taxon>Kyanoviridae</taxon>
        <taxon>Bellamyvirus</taxon>
        <taxon>Bellamyvirus bellamy</taxon>
    </lineage>
</organism>
<dbReference type="GeneID" id="54981426"/>
<name>A0A222YVQ3_9CAUD</name>
<reference evidence="1 2" key="1">
    <citation type="submission" date="2017-06" db="EMBL/GenBank/DDBJ databases">
        <authorList>
            <person name="Kim H.J."/>
            <person name="Triplett B.A."/>
        </authorList>
    </citation>
    <scope>NUCLEOTIDE SEQUENCE [LARGE SCALE GENOMIC DNA]</scope>
</reference>
<gene>
    <name evidence="1" type="primary">96</name>
    <name evidence="1" type="ORF">PBI_BELLAMY_96</name>
</gene>
<protein>
    <submittedName>
        <fullName evidence="1">Uncharacterized protein</fullName>
    </submittedName>
</protein>
<evidence type="ECO:0000313" key="1">
    <source>
        <dbReference type="EMBL" id="ASR76141.1"/>
    </source>
</evidence>
<keyword evidence="2" id="KW-1185">Reference proteome</keyword>
<proteinExistence type="predicted"/>
<dbReference type="Proteomes" id="UP000221247">
    <property type="component" value="Segment"/>
</dbReference>
<evidence type="ECO:0000313" key="2">
    <source>
        <dbReference type="Proteomes" id="UP000221247"/>
    </source>
</evidence>
<sequence>MFDTMLPADDCVDWFCDRFDVNATDDVIDFVVDAHFAFHGE</sequence>
<accession>A0A222YVQ3</accession>
<dbReference type="EMBL" id="MF351863">
    <property type="protein sequence ID" value="ASR76141.1"/>
    <property type="molecule type" value="Genomic_DNA"/>
</dbReference>
<dbReference type="KEGG" id="vg:54981426"/>